<keyword evidence="1" id="KW-0812">Transmembrane</keyword>
<keyword evidence="1" id="KW-0472">Membrane</keyword>
<protein>
    <submittedName>
        <fullName evidence="2">Uncharacterized protein</fullName>
    </submittedName>
</protein>
<dbReference type="AlphaFoldDB" id="A0AAD5UK79"/>
<accession>A0AAD5UK79</accession>
<dbReference type="Proteomes" id="UP001210925">
    <property type="component" value="Unassembled WGS sequence"/>
</dbReference>
<gene>
    <name evidence="2" type="ORF">HK103_003615</name>
</gene>
<comment type="caution">
    <text evidence="2">The sequence shown here is derived from an EMBL/GenBank/DDBJ whole genome shotgun (WGS) entry which is preliminary data.</text>
</comment>
<feature type="transmembrane region" description="Helical" evidence="1">
    <location>
        <begin position="481"/>
        <end position="501"/>
    </location>
</feature>
<dbReference type="Pfam" id="PF17010">
    <property type="entry name" value="DUF5092"/>
    <property type="match status" value="1"/>
</dbReference>
<sequence>MPNYSTVPELDIEKPSHQTINVLPSPQVLTKDVPPKPAPIKISVKDTEQPDIYVKIYGKPPGCSDDRVGPNKEVEPSPEPTLLVDVLDAENEDPFTLESLKSLIELHSEKDLDFILARVTTVDPDDPDRFYYSYYAAHHINKVLFRTQPEEGLLHRMKAKNPLNNMTIVGDVHYYVIKPVPVKKEEHKPKSPFEALVNLIIPEPDPINAKRSQCIRNNLAHQEKPNLLSLMSFKNGSTGPMKFIIKKEAFESDIELQDRKEYVTVPKHSDVTERRNSFDDAFAEQKPSLRPLSITKKPPPIDTSMKRHRNIRSVAFSNERRGSMTVDDWIAHRTKKSPNEQVMSNTTSIQISTSPVKRTAKKSNPPSIHEKKFYEAFYYASDDDFLMHSSIRQYFKQNALETGDSELFTILTQQIANHDENDIMQQHPTLANLSFLMADEEPFRIFRRNKYLKYLVVLYAISSGLIVTFLGKLLLTKVPSQYYYVAGLSLFFLLCLFLIIAL</sequence>
<keyword evidence="3" id="KW-1185">Reference proteome</keyword>
<proteinExistence type="predicted"/>
<organism evidence="2 3">
    <name type="scientific">Boothiomyces macroporosus</name>
    <dbReference type="NCBI Taxonomy" id="261099"/>
    <lineage>
        <taxon>Eukaryota</taxon>
        <taxon>Fungi</taxon>
        <taxon>Fungi incertae sedis</taxon>
        <taxon>Chytridiomycota</taxon>
        <taxon>Chytridiomycota incertae sedis</taxon>
        <taxon>Chytridiomycetes</taxon>
        <taxon>Rhizophydiales</taxon>
        <taxon>Terramycetaceae</taxon>
        <taxon>Boothiomyces</taxon>
    </lineage>
</organism>
<evidence type="ECO:0000256" key="1">
    <source>
        <dbReference type="SAM" id="Phobius"/>
    </source>
</evidence>
<evidence type="ECO:0000313" key="3">
    <source>
        <dbReference type="Proteomes" id="UP001210925"/>
    </source>
</evidence>
<keyword evidence="1" id="KW-1133">Transmembrane helix</keyword>
<dbReference type="EMBL" id="JADGKB010000027">
    <property type="protein sequence ID" value="KAJ3258493.1"/>
    <property type="molecule type" value="Genomic_DNA"/>
</dbReference>
<dbReference type="InterPro" id="IPR031537">
    <property type="entry name" value="DUF5092"/>
</dbReference>
<reference evidence="2" key="1">
    <citation type="submission" date="2020-05" db="EMBL/GenBank/DDBJ databases">
        <title>Phylogenomic resolution of chytrid fungi.</title>
        <authorList>
            <person name="Stajich J.E."/>
            <person name="Amses K."/>
            <person name="Simmons R."/>
            <person name="Seto K."/>
            <person name="Myers J."/>
            <person name="Bonds A."/>
            <person name="Quandt C.A."/>
            <person name="Barry K."/>
            <person name="Liu P."/>
            <person name="Grigoriev I."/>
            <person name="Longcore J.E."/>
            <person name="James T.Y."/>
        </authorList>
    </citation>
    <scope>NUCLEOTIDE SEQUENCE</scope>
    <source>
        <strain evidence="2">PLAUS21</strain>
    </source>
</reference>
<name>A0AAD5UK79_9FUNG</name>
<feature type="transmembrane region" description="Helical" evidence="1">
    <location>
        <begin position="454"/>
        <end position="475"/>
    </location>
</feature>
<evidence type="ECO:0000313" key="2">
    <source>
        <dbReference type="EMBL" id="KAJ3258493.1"/>
    </source>
</evidence>